<keyword evidence="1 4" id="KW-0238">DNA-binding</keyword>
<dbReference type="Pfam" id="PF18291">
    <property type="entry name" value="HU-HIG"/>
    <property type="match status" value="1"/>
</dbReference>
<reference evidence="4" key="2">
    <citation type="submission" date="2021-09" db="EMBL/GenBank/DDBJ databases">
        <authorList>
            <person name="Gilroy R."/>
        </authorList>
    </citation>
    <scope>NUCLEOTIDE SEQUENCE</scope>
    <source>
        <strain evidence="4">CHK55-1828</strain>
    </source>
</reference>
<feature type="region of interest" description="Disordered" evidence="2">
    <location>
        <begin position="83"/>
        <end position="103"/>
    </location>
</feature>
<dbReference type="Gene3D" id="4.10.520.10">
    <property type="entry name" value="IHF-like DNA-binding proteins"/>
    <property type="match status" value="1"/>
</dbReference>
<dbReference type="SUPFAM" id="SSF47729">
    <property type="entry name" value="IHF-like DNA-binding proteins"/>
    <property type="match status" value="1"/>
</dbReference>
<dbReference type="NCBIfam" id="TIGR01201">
    <property type="entry name" value="HU_rel"/>
    <property type="match status" value="1"/>
</dbReference>
<name>A0A921LCG4_9BACT</name>
<feature type="domain" description="HU" evidence="3">
    <location>
        <begin position="1"/>
        <end position="124"/>
    </location>
</feature>
<sequence length="212" mass="24142">MGSYYVMKEMPDLNGTGERILYPQFAQIEQITTQQLAESIRGKSTYSEGEIEGLIRMIAHEMVHELAQGHSVKLDGIGTFTPSLALQPGKEREEPDGEGGHRNARSILVGNVNFRAEKRLVQEVNLHCRPVRAPWKARRSSQRYTEEERLALALHYLEEQPYLSVADYQRLTGLLRTAATEELRRWAKQPDTGIEAAGRGSHRVYVRRKETL</sequence>
<dbReference type="GO" id="GO:0003677">
    <property type="term" value="F:DNA binding"/>
    <property type="evidence" value="ECO:0007669"/>
    <property type="project" value="UniProtKB-KW"/>
</dbReference>
<dbReference type="Proteomes" id="UP000717835">
    <property type="component" value="Unassembled WGS sequence"/>
</dbReference>
<evidence type="ECO:0000313" key="4">
    <source>
        <dbReference type="EMBL" id="HJF92439.1"/>
    </source>
</evidence>
<evidence type="ECO:0000256" key="2">
    <source>
        <dbReference type="SAM" id="MobiDB-lite"/>
    </source>
</evidence>
<feature type="compositionally biased region" description="Basic and acidic residues" evidence="2">
    <location>
        <begin position="89"/>
        <end position="101"/>
    </location>
</feature>
<dbReference type="InterPro" id="IPR041607">
    <property type="entry name" value="HU-HIG"/>
</dbReference>
<evidence type="ECO:0000313" key="5">
    <source>
        <dbReference type="Proteomes" id="UP000717835"/>
    </source>
</evidence>
<evidence type="ECO:0000256" key="1">
    <source>
        <dbReference type="ARBA" id="ARBA00023125"/>
    </source>
</evidence>
<dbReference type="EMBL" id="DYVX01000071">
    <property type="protein sequence ID" value="HJF92439.1"/>
    <property type="molecule type" value="Genomic_DNA"/>
</dbReference>
<dbReference type="InterPro" id="IPR010992">
    <property type="entry name" value="IHF-like_DNA-bd_dom_sf"/>
</dbReference>
<protein>
    <submittedName>
        <fullName evidence="4">HU family DNA-binding protein</fullName>
    </submittedName>
</protein>
<reference evidence="4" key="1">
    <citation type="journal article" date="2021" name="PeerJ">
        <title>Extensive microbial diversity within the chicken gut microbiome revealed by metagenomics and culture.</title>
        <authorList>
            <person name="Gilroy R."/>
            <person name="Ravi A."/>
            <person name="Getino M."/>
            <person name="Pursley I."/>
            <person name="Horton D.L."/>
            <person name="Alikhan N.F."/>
            <person name="Baker D."/>
            <person name="Gharbi K."/>
            <person name="Hall N."/>
            <person name="Watson M."/>
            <person name="Adriaenssens E.M."/>
            <person name="Foster-Nyarko E."/>
            <person name="Jarju S."/>
            <person name="Secka A."/>
            <person name="Antonio M."/>
            <person name="Oren A."/>
            <person name="Chaudhuri R.R."/>
            <person name="La Ragione R."/>
            <person name="Hildebrand F."/>
            <person name="Pallen M.J."/>
        </authorList>
    </citation>
    <scope>NUCLEOTIDE SEQUENCE</scope>
    <source>
        <strain evidence="4">CHK55-1828</strain>
    </source>
</reference>
<evidence type="ECO:0000259" key="3">
    <source>
        <dbReference type="Pfam" id="PF18291"/>
    </source>
</evidence>
<gene>
    <name evidence="4" type="ORF">K8W02_08665</name>
</gene>
<dbReference type="AlphaFoldDB" id="A0A921LCG4"/>
<dbReference type="InterPro" id="IPR005902">
    <property type="entry name" value="HU_DNA-bd_put"/>
</dbReference>
<dbReference type="RefSeq" id="WP_276828041.1">
    <property type="nucleotide sequence ID" value="NZ_DYVX01000071.1"/>
</dbReference>
<comment type="caution">
    <text evidence="4">The sequence shown here is derived from an EMBL/GenBank/DDBJ whole genome shotgun (WGS) entry which is preliminary data.</text>
</comment>
<accession>A0A921LCG4</accession>
<organism evidence="4 5">
    <name type="scientific">Mediterranea massiliensis</name>
    <dbReference type="NCBI Taxonomy" id="1841865"/>
    <lineage>
        <taxon>Bacteria</taxon>
        <taxon>Pseudomonadati</taxon>
        <taxon>Bacteroidota</taxon>
        <taxon>Bacteroidia</taxon>
        <taxon>Bacteroidales</taxon>
        <taxon>Bacteroidaceae</taxon>
        <taxon>Mediterranea</taxon>
    </lineage>
</organism>
<proteinExistence type="predicted"/>